<evidence type="ECO:0000313" key="2">
    <source>
        <dbReference type="Proteomes" id="UP000016960"/>
    </source>
</evidence>
<evidence type="ECO:0000313" key="1">
    <source>
        <dbReference type="EMBL" id="ERN40166.1"/>
    </source>
</evidence>
<dbReference type="EMBL" id="ASSJ01000081">
    <property type="protein sequence ID" value="ERN40166.1"/>
    <property type="molecule type" value="Genomic_DNA"/>
</dbReference>
<reference evidence="1 2" key="1">
    <citation type="submission" date="2013-05" db="EMBL/GenBank/DDBJ databases">
        <title>Draft genome sequence of Rubidibacter lacunae KORDI 51-2.</title>
        <authorList>
            <person name="Choi D.H."/>
            <person name="Noh J.H."/>
            <person name="Kwon K.-K."/>
            <person name="Lee J.-H."/>
            <person name="Ryu J.-Y."/>
        </authorList>
    </citation>
    <scope>NUCLEOTIDE SEQUENCE [LARGE SCALE GENOMIC DNA]</scope>
    <source>
        <strain evidence="1 2">KORDI 51-2</strain>
    </source>
</reference>
<proteinExistence type="predicted"/>
<sequence length="104" mass="10908">MNKAMLTLGHEDGREFAATVARNLQLEVALVAVGGLARVAVATVGRRFGVGSLLLEVVGQFALEGVLDQAGDELFEQPILAEDLLGIGVLLPELVEELAGLGWV</sequence>
<accession>U5DEZ3</accession>
<organism evidence="1 2">
    <name type="scientific">Rubidibacter lacunae KORDI 51-2</name>
    <dbReference type="NCBI Taxonomy" id="582515"/>
    <lineage>
        <taxon>Bacteria</taxon>
        <taxon>Bacillati</taxon>
        <taxon>Cyanobacteriota</taxon>
        <taxon>Cyanophyceae</taxon>
        <taxon>Oscillatoriophycideae</taxon>
        <taxon>Chroococcales</taxon>
        <taxon>Aphanothecaceae</taxon>
        <taxon>Rubidibacter</taxon>
    </lineage>
</organism>
<dbReference type="Proteomes" id="UP000016960">
    <property type="component" value="Unassembled WGS sequence"/>
</dbReference>
<comment type="caution">
    <text evidence="1">The sequence shown here is derived from an EMBL/GenBank/DDBJ whole genome shotgun (WGS) entry which is preliminary data.</text>
</comment>
<dbReference type="AlphaFoldDB" id="U5DEZ3"/>
<keyword evidence="2" id="KW-1185">Reference proteome</keyword>
<protein>
    <submittedName>
        <fullName evidence="1">Uncharacterized protein</fullName>
    </submittedName>
</protein>
<gene>
    <name evidence="1" type="ORF">KR51_00034580</name>
</gene>
<dbReference type="InParanoid" id="U5DEZ3"/>
<name>U5DEZ3_9CHRO</name>